<dbReference type="AlphaFoldDB" id="A0A370H5V0"/>
<sequence>MDLRPSNPRSPTGAIGLGATVEDRIPFASPVFGAVALVLIVGIPMTVTALLAARRDPRGPAVAMNGGALLVGWIIVQIYTIEVFSWLQPVCVVAGLIVISRP</sequence>
<dbReference type="Proteomes" id="UP000255355">
    <property type="component" value="Unassembled WGS sequence"/>
</dbReference>
<evidence type="ECO:0000256" key="1">
    <source>
        <dbReference type="SAM" id="Phobius"/>
    </source>
</evidence>
<dbReference type="RefSeq" id="WP_068023532.1">
    <property type="nucleotide sequence ID" value="NZ_QQAZ01000005.1"/>
</dbReference>
<organism evidence="2 3">
    <name type="scientific">Nocardia mexicana</name>
    <dbReference type="NCBI Taxonomy" id="279262"/>
    <lineage>
        <taxon>Bacteria</taxon>
        <taxon>Bacillati</taxon>
        <taxon>Actinomycetota</taxon>
        <taxon>Actinomycetes</taxon>
        <taxon>Mycobacteriales</taxon>
        <taxon>Nocardiaceae</taxon>
        <taxon>Nocardia</taxon>
    </lineage>
</organism>
<feature type="transmembrane region" description="Helical" evidence="1">
    <location>
        <begin position="31"/>
        <end position="53"/>
    </location>
</feature>
<accession>A0A370H5V0</accession>
<evidence type="ECO:0000313" key="2">
    <source>
        <dbReference type="EMBL" id="RDI51138.1"/>
    </source>
</evidence>
<protein>
    <submittedName>
        <fullName evidence="2">Uncharacterized protein</fullName>
    </submittedName>
</protein>
<keyword evidence="3" id="KW-1185">Reference proteome</keyword>
<keyword evidence="1" id="KW-1133">Transmembrane helix</keyword>
<proteinExistence type="predicted"/>
<evidence type="ECO:0000313" key="3">
    <source>
        <dbReference type="Proteomes" id="UP000255355"/>
    </source>
</evidence>
<keyword evidence="1" id="KW-0472">Membrane</keyword>
<dbReference type="OrthoDB" id="4567728at2"/>
<reference evidence="2 3" key="1">
    <citation type="submission" date="2018-07" db="EMBL/GenBank/DDBJ databases">
        <title>Genomic Encyclopedia of Type Strains, Phase IV (KMG-IV): sequencing the most valuable type-strain genomes for metagenomic binning, comparative biology and taxonomic classification.</title>
        <authorList>
            <person name="Goeker M."/>
        </authorList>
    </citation>
    <scope>NUCLEOTIDE SEQUENCE [LARGE SCALE GENOMIC DNA]</scope>
    <source>
        <strain evidence="2 3">DSM 44952</strain>
    </source>
</reference>
<name>A0A370H5V0_9NOCA</name>
<dbReference type="EMBL" id="QQAZ01000005">
    <property type="protein sequence ID" value="RDI51138.1"/>
    <property type="molecule type" value="Genomic_DNA"/>
</dbReference>
<keyword evidence="1" id="KW-0812">Transmembrane</keyword>
<gene>
    <name evidence="2" type="ORF">DFR68_105616</name>
</gene>
<comment type="caution">
    <text evidence="2">The sequence shown here is derived from an EMBL/GenBank/DDBJ whole genome shotgun (WGS) entry which is preliminary data.</text>
</comment>
<feature type="transmembrane region" description="Helical" evidence="1">
    <location>
        <begin position="60"/>
        <end position="78"/>
    </location>
</feature>